<organism evidence="4 5">
    <name type="scientific">Hibiscus syriacus</name>
    <name type="common">Rose of Sharon</name>
    <dbReference type="NCBI Taxonomy" id="106335"/>
    <lineage>
        <taxon>Eukaryota</taxon>
        <taxon>Viridiplantae</taxon>
        <taxon>Streptophyta</taxon>
        <taxon>Embryophyta</taxon>
        <taxon>Tracheophyta</taxon>
        <taxon>Spermatophyta</taxon>
        <taxon>Magnoliopsida</taxon>
        <taxon>eudicotyledons</taxon>
        <taxon>Gunneridae</taxon>
        <taxon>Pentapetalae</taxon>
        <taxon>rosids</taxon>
        <taxon>malvids</taxon>
        <taxon>Malvales</taxon>
        <taxon>Malvaceae</taxon>
        <taxon>Malvoideae</taxon>
        <taxon>Hibiscus</taxon>
    </lineage>
</organism>
<dbReference type="Proteomes" id="UP000436088">
    <property type="component" value="Unassembled WGS sequence"/>
</dbReference>
<dbReference type="EMBL" id="VEPZ02001681">
    <property type="protein sequence ID" value="KAE8663361.1"/>
    <property type="molecule type" value="Genomic_DNA"/>
</dbReference>
<comment type="caution">
    <text evidence="4">The sequence shown here is derived from an EMBL/GenBank/DDBJ whole genome shotgun (WGS) entry which is preliminary data.</text>
</comment>
<evidence type="ECO:0000256" key="1">
    <source>
        <dbReference type="ARBA" id="ARBA00022737"/>
    </source>
</evidence>
<dbReference type="PANTHER" id="PTHR46043">
    <property type="entry name" value="ARM REPEAT SUPERFAMILY PROTEIN"/>
    <property type="match status" value="1"/>
</dbReference>
<dbReference type="SMART" id="SM00185">
    <property type="entry name" value="ARM"/>
    <property type="match status" value="3"/>
</dbReference>
<protein>
    <recommendedName>
        <fullName evidence="3">DUF7032 domain-containing protein</fullName>
    </recommendedName>
</protein>
<keyword evidence="5" id="KW-1185">Reference proteome</keyword>
<dbReference type="PROSITE" id="PS50176">
    <property type="entry name" value="ARM_REPEAT"/>
    <property type="match status" value="1"/>
</dbReference>
<gene>
    <name evidence="4" type="ORF">F3Y22_tig00112988pilonHSYRG00203</name>
</gene>
<reference evidence="4" key="1">
    <citation type="submission" date="2019-09" db="EMBL/GenBank/DDBJ databases">
        <title>Draft genome information of white flower Hibiscus syriacus.</title>
        <authorList>
            <person name="Kim Y.-M."/>
        </authorList>
    </citation>
    <scope>NUCLEOTIDE SEQUENCE [LARGE SCALE GENOMIC DNA]</scope>
    <source>
        <strain evidence="4">YM2019G1</strain>
    </source>
</reference>
<evidence type="ECO:0000313" key="5">
    <source>
        <dbReference type="Proteomes" id="UP000436088"/>
    </source>
</evidence>
<dbReference type="InterPro" id="IPR054296">
    <property type="entry name" value="DUF7032"/>
</dbReference>
<keyword evidence="1" id="KW-0677">Repeat</keyword>
<sequence length="491" mass="52598">MKVPEEDDPISISKRLLSPGSTRLPLRFSFFSSIPLAVDLLHSISQTLNDAVSLSRKCQPAGLTEGKLKTQSDLDAVLAKLNRHISDCEILIRSGVLQDGSVSTSSSKKEAVRVESRNLITRLQIGTIESRNSAIDSLLGLLQEDDKNVMITVAQGVVPVLVRLLDSSCLETKEKTVAAVSRVSTVESSKHVLIAEGLLLLNHLLRVLESGSGFAKEKACIALQALTFSKENARAIGSRGGISSLLEICQAGTPGSQAFAAGVLKNLTSFDEIKENIIEENAVFVLIGLVSSGTALAQENSIGCLCLEVALEFIRHLSSIHPIAESLVADGFIARLVASLNSGASGVRIVAGKAAFELGFSSKTRKELGECGCNVPLIKMLDGKAIEEKEAGAMALSRLVLYAGNKKVFKKDERGIVNTVMLLDPSIQNLDKKYPVLLLSELVHSKKCKKQMVAAGACVYLQKLVEMNVEGAKKLLESLGKGKIWGVFARP</sequence>
<dbReference type="InterPro" id="IPR011989">
    <property type="entry name" value="ARM-like"/>
</dbReference>
<dbReference type="Gene3D" id="1.25.10.10">
    <property type="entry name" value="Leucine-rich Repeat Variant"/>
    <property type="match status" value="2"/>
</dbReference>
<accession>A0A6A2WSC1</accession>
<dbReference type="SUPFAM" id="SSF48371">
    <property type="entry name" value="ARM repeat"/>
    <property type="match status" value="1"/>
</dbReference>
<dbReference type="PANTHER" id="PTHR46043:SF13">
    <property type="entry name" value="ARM REPEAT SUPERFAMILY PROTEIN"/>
    <property type="match status" value="1"/>
</dbReference>
<dbReference type="InterPro" id="IPR016024">
    <property type="entry name" value="ARM-type_fold"/>
</dbReference>
<evidence type="ECO:0000313" key="4">
    <source>
        <dbReference type="EMBL" id="KAE8663361.1"/>
    </source>
</evidence>
<dbReference type="Pfam" id="PF00514">
    <property type="entry name" value="Arm"/>
    <property type="match status" value="1"/>
</dbReference>
<evidence type="ECO:0000256" key="2">
    <source>
        <dbReference type="PROSITE-ProRule" id="PRU00259"/>
    </source>
</evidence>
<name>A0A6A2WSC1_HIBSY</name>
<feature type="repeat" description="ARM" evidence="2">
    <location>
        <begin position="156"/>
        <end position="198"/>
    </location>
</feature>
<proteinExistence type="predicted"/>
<feature type="domain" description="DUF7032" evidence="3">
    <location>
        <begin position="30"/>
        <end position="96"/>
    </location>
</feature>
<dbReference type="Pfam" id="PF23005">
    <property type="entry name" value="DUF7032"/>
    <property type="match status" value="1"/>
</dbReference>
<evidence type="ECO:0000259" key="3">
    <source>
        <dbReference type="Pfam" id="PF23005"/>
    </source>
</evidence>
<dbReference type="InterPro" id="IPR000225">
    <property type="entry name" value="Armadillo"/>
</dbReference>
<dbReference type="AlphaFoldDB" id="A0A6A2WSC1"/>